<feature type="compositionally biased region" description="Low complexity" evidence="1">
    <location>
        <begin position="67"/>
        <end position="82"/>
    </location>
</feature>
<gene>
    <name evidence="2" type="ORF">J1605_003425</name>
</gene>
<evidence type="ECO:0008006" key="4">
    <source>
        <dbReference type="Google" id="ProtNLM"/>
    </source>
</evidence>
<name>A0AB34HT50_ESCRO</name>
<feature type="region of interest" description="Disordered" evidence="1">
    <location>
        <begin position="313"/>
        <end position="387"/>
    </location>
</feature>
<evidence type="ECO:0000256" key="1">
    <source>
        <dbReference type="SAM" id="MobiDB-lite"/>
    </source>
</evidence>
<feature type="compositionally biased region" description="Gly residues" evidence="1">
    <location>
        <begin position="236"/>
        <end position="247"/>
    </location>
</feature>
<evidence type="ECO:0000313" key="2">
    <source>
        <dbReference type="EMBL" id="KAJ8794015.1"/>
    </source>
</evidence>
<feature type="compositionally biased region" description="Low complexity" evidence="1">
    <location>
        <begin position="183"/>
        <end position="200"/>
    </location>
</feature>
<feature type="compositionally biased region" description="Low complexity" evidence="1">
    <location>
        <begin position="142"/>
        <end position="151"/>
    </location>
</feature>
<dbReference type="EMBL" id="JAIQCJ010000892">
    <property type="protein sequence ID" value="KAJ8794015.1"/>
    <property type="molecule type" value="Genomic_DNA"/>
</dbReference>
<feature type="region of interest" description="Disordered" evidence="1">
    <location>
        <begin position="67"/>
        <end position="300"/>
    </location>
</feature>
<sequence length="387" mass="39492">MRLKGRPALPHPERKLRPAPLPGASSSRKETKPPNVHSGGSDSELLSGETHQVVSALQVRGALAAGRRVRATAPGPTTHAAPLSAPRPFPGPVSEGAQSGLRQRRGDDSPRRAPPPALLFPGGAGTSRAHLLDARAPPPPGCARAAPSSRPDPCTRRTRGTRRAPSQAPPHGQWAVPPLIRGAPAASLLRRSRSLSLLERPPTPTPTRRPQRPRPVAMSQSETPGLQEESLHGERGPGAGLGVGAQRGKGARPAEEGPAEGPPSPGRGDRGADGVPSPRGAWSSEVQPGAGFRAATGEQAPRLAVGLVDSGCEPSAARSRVAGEDGVPGFGASRQPSSGLTCGGEHEAPWPRCIHPAPSREAGAGGGLDPPGSGPAGPPPGRRLRPG</sequence>
<feature type="compositionally biased region" description="Pro residues" evidence="1">
    <location>
        <begin position="372"/>
        <end position="381"/>
    </location>
</feature>
<organism evidence="2 3">
    <name type="scientific">Eschrichtius robustus</name>
    <name type="common">California gray whale</name>
    <name type="synonym">Eschrichtius gibbosus</name>
    <dbReference type="NCBI Taxonomy" id="9764"/>
    <lineage>
        <taxon>Eukaryota</taxon>
        <taxon>Metazoa</taxon>
        <taxon>Chordata</taxon>
        <taxon>Craniata</taxon>
        <taxon>Vertebrata</taxon>
        <taxon>Euteleostomi</taxon>
        <taxon>Mammalia</taxon>
        <taxon>Eutheria</taxon>
        <taxon>Laurasiatheria</taxon>
        <taxon>Artiodactyla</taxon>
        <taxon>Whippomorpha</taxon>
        <taxon>Cetacea</taxon>
        <taxon>Mysticeti</taxon>
        <taxon>Eschrichtiidae</taxon>
        <taxon>Eschrichtius</taxon>
    </lineage>
</organism>
<protein>
    <recommendedName>
        <fullName evidence="4">Basic proline-rich protein-like</fullName>
    </recommendedName>
</protein>
<feature type="compositionally biased region" description="Low complexity" evidence="1">
    <location>
        <begin position="38"/>
        <end position="49"/>
    </location>
</feature>
<comment type="caution">
    <text evidence="2">The sequence shown here is derived from an EMBL/GenBank/DDBJ whole genome shotgun (WGS) entry which is preliminary data.</text>
</comment>
<dbReference type="AlphaFoldDB" id="A0AB34HT50"/>
<proteinExistence type="predicted"/>
<feature type="region of interest" description="Disordered" evidence="1">
    <location>
        <begin position="1"/>
        <end position="52"/>
    </location>
</feature>
<dbReference type="Proteomes" id="UP001159641">
    <property type="component" value="Unassembled WGS sequence"/>
</dbReference>
<reference evidence="2 3" key="1">
    <citation type="submission" date="2022-11" db="EMBL/GenBank/DDBJ databases">
        <title>Whole genome sequence of Eschrichtius robustus ER-17-0199.</title>
        <authorList>
            <person name="Bruniche-Olsen A."/>
            <person name="Black A.N."/>
            <person name="Fields C.J."/>
            <person name="Walden K."/>
            <person name="Dewoody J.A."/>
        </authorList>
    </citation>
    <scope>NUCLEOTIDE SEQUENCE [LARGE SCALE GENOMIC DNA]</scope>
    <source>
        <strain evidence="2">ER-17-0199</strain>
        <tissue evidence="2">Blubber</tissue>
    </source>
</reference>
<keyword evidence="3" id="KW-1185">Reference proteome</keyword>
<accession>A0AB34HT50</accession>
<evidence type="ECO:0000313" key="3">
    <source>
        <dbReference type="Proteomes" id="UP001159641"/>
    </source>
</evidence>